<feature type="domain" description="Tail sheath protein subtilisin-like" evidence="2">
    <location>
        <begin position="110"/>
        <end position="274"/>
    </location>
</feature>
<accession>A0A7T4C4Q1</accession>
<evidence type="ECO:0000259" key="3">
    <source>
        <dbReference type="Pfam" id="PF17482"/>
    </source>
</evidence>
<dbReference type="PANTHER" id="PTHR35861:SF1">
    <property type="entry name" value="PHAGE TAIL SHEATH PROTEIN"/>
    <property type="match status" value="1"/>
</dbReference>
<dbReference type="InterPro" id="IPR020287">
    <property type="entry name" value="Tail_sheath_C"/>
</dbReference>
<dbReference type="AlphaFoldDB" id="A0A7T4C4Q1"/>
<evidence type="ECO:0000256" key="1">
    <source>
        <dbReference type="ARBA" id="ARBA00008005"/>
    </source>
</evidence>
<sequence length="391" mass="42063">MALDSYHHGVRVVEVSEGTRTIRTIATAVIGLVAHADDADAAAFPLDKAVVITDVQKAVGKAGTQGTLAKALQAIADTVNTITIVVRVAKGATDAATNTNVIGAAKPDGTFTGLKALQRASSATGITPRIIGAPGLDALPVATELAAIARKLRAFAYIACVGNTPTEAKAYRANFGQREVMPIFGDFTKWDTATNASGTIWATAKAMAMRALIDKEIGWHKTLSNVAVTGVEGLTKQVFWSLQDPDTDAGLLNADDITCLIQADGFRFWGSRTCSDDPLFQFENYTRTAQILADTIAEAHMWAVDKPMTPTLVKDIIEGIKAKGRELVSLGYLIGFDCWYNEEVNDKDTLKAGKLYIDYDYTPVPPLENLMFQQRITDRYLVDFAARVAAA</sequence>
<protein>
    <submittedName>
        <fullName evidence="4">Phage tail sheath protein</fullName>
    </submittedName>
</protein>
<dbReference type="Pfam" id="PF04984">
    <property type="entry name" value="Phage_sheath_1"/>
    <property type="match status" value="1"/>
</dbReference>
<proteinExistence type="inferred from homology"/>
<comment type="similarity">
    <text evidence="1">Belongs to the myoviridae tail sheath protein family.</text>
</comment>
<gene>
    <name evidence="4" type="ORF">JC965_07995</name>
</gene>
<dbReference type="EMBL" id="CP065937">
    <property type="protein sequence ID" value="QQA62398.1"/>
    <property type="molecule type" value="Genomic_DNA"/>
</dbReference>
<feature type="domain" description="Tail sheath protein C-terminal" evidence="3">
    <location>
        <begin position="275"/>
        <end position="377"/>
    </location>
</feature>
<evidence type="ECO:0000313" key="4">
    <source>
        <dbReference type="EMBL" id="QQA62398.1"/>
    </source>
</evidence>
<name>A0A7T4C4Q1_AERCA</name>
<evidence type="ECO:0000259" key="2">
    <source>
        <dbReference type="Pfam" id="PF04984"/>
    </source>
</evidence>
<dbReference type="PANTHER" id="PTHR35861">
    <property type="match status" value="1"/>
</dbReference>
<dbReference type="RefSeq" id="WP_103858599.1">
    <property type="nucleotide sequence ID" value="NZ_CP177201.1"/>
</dbReference>
<reference evidence="4" key="1">
    <citation type="submission" date="2020-12" db="EMBL/GenBank/DDBJ databases">
        <title>GES Beta-lactamases isolated from hospital effluents in Brazil.</title>
        <authorList>
            <person name="Conte D."/>
            <person name="Mesa D."/>
            <person name="Palmeiro J.K."/>
            <person name="Dalla-Costa L.M."/>
        </authorList>
    </citation>
    <scope>NUCLEOTIDE SEQUENCE [LARGE SCALE GENOMIC DNA]</scope>
    <source>
        <strain evidence="4">Aero21</strain>
    </source>
</reference>
<dbReference type="Pfam" id="PF17482">
    <property type="entry name" value="Phage_sheath_1C"/>
    <property type="match status" value="1"/>
</dbReference>
<dbReference type="InterPro" id="IPR052042">
    <property type="entry name" value="Tail_sheath_structural"/>
</dbReference>
<dbReference type="InterPro" id="IPR035089">
    <property type="entry name" value="Phage_sheath_subtilisin"/>
</dbReference>
<organism evidence="4">
    <name type="scientific">Aeromonas caviae</name>
    <name type="common">Aeromonas punctata</name>
    <dbReference type="NCBI Taxonomy" id="648"/>
    <lineage>
        <taxon>Bacteria</taxon>
        <taxon>Pseudomonadati</taxon>
        <taxon>Pseudomonadota</taxon>
        <taxon>Gammaproteobacteria</taxon>
        <taxon>Aeromonadales</taxon>
        <taxon>Aeromonadaceae</taxon>
        <taxon>Aeromonas</taxon>
    </lineage>
</organism>